<proteinExistence type="predicted"/>
<keyword evidence="2" id="KW-1185">Reference proteome</keyword>
<accession>A0A0C3K088</accession>
<reference evidence="2" key="2">
    <citation type="submission" date="2015-01" db="EMBL/GenBank/DDBJ databases">
        <title>Evolutionary Origins and Diversification of the Mycorrhizal Mutualists.</title>
        <authorList>
            <consortium name="DOE Joint Genome Institute"/>
            <consortium name="Mycorrhizal Genomics Consortium"/>
            <person name="Kohler A."/>
            <person name="Kuo A."/>
            <person name="Nagy L.G."/>
            <person name="Floudas D."/>
            <person name="Copeland A."/>
            <person name="Barry K.W."/>
            <person name="Cichocki N."/>
            <person name="Veneault-Fourrey C."/>
            <person name="LaButti K."/>
            <person name="Lindquist E.A."/>
            <person name="Lipzen A."/>
            <person name="Lundell T."/>
            <person name="Morin E."/>
            <person name="Murat C."/>
            <person name="Riley R."/>
            <person name="Ohm R."/>
            <person name="Sun H."/>
            <person name="Tunlid A."/>
            <person name="Henrissat B."/>
            <person name="Grigoriev I.V."/>
            <person name="Hibbett D.S."/>
            <person name="Martin F."/>
        </authorList>
    </citation>
    <scope>NUCLEOTIDE SEQUENCE [LARGE SCALE GENOMIC DNA]</scope>
    <source>
        <strain evidence="2">Marx 270</strain>
    </source>
</reference>
<dbReference type="HOGENOM" id="CLU_2062410_0_0_1"/>
<organism evidence="1 2">
    <name type="scientific">Pisolithus tinctorius Marx 270</name>
    <dbReference type="NCBI Taxonomy" id="870435"/>
    <lineage>
        <taxon>Eukaryota</taxon>
        <taxon>Fungi</taxon>
        <taxon>Dikarya</taxon>
        <taxon>Basidiomycota</taxon>
        <taxon>Agaricomycotina</taxon>
        <taxon>Agaricomycetes</taxon>
        <taxon>Agaricomycetidae</taxon>
        <taxon>Boletales</taxon>
        <taxon>Sclerodermatineae</taxon>
        <taxon>Pisolithaceae</taxon>
        <taxon>Pisolithus</taxon>
    </lineage>
</organism>
<dbReference type="AlphaFoldDB" id="A0A0C3K088"/>
<evidence type="ECO:0000313" key="2">
    <source>
        <dbReference type="Proteomes" id="UP000054217"/>
    </source>
</evidence>
<gene>
    <name evidence="1" type="ORF">M404DRAFT_188908</name>
</gene>
<protein>
    <submittedName>
        <fullName evidence="1">Uncharacterized protein</fullName>
    </submittedName>
</protein>
<evidence type="ECO:0000313" key="1">
    <source>
        <dbReference type="EMBL" id="KIO14813.1"/>
    </source>
</evidence>
<dbReference type="Proteomes" id="UP000054217">
    <property type="component" value="Unassembled WGS sequence"/>
</dbReference>
<name>A0A0C3K088_PISTI</name>
<sequence>MSSTAHLPTSAVGPSSVATTCPFPTRKMSCGTVLGEHNCARSDGNGACKDPTIAWPSLCDTGILPMDDPSDHDCHHAVIRLLSSARRGCRLRPGLALDMGCRTRRADVQVDLPLKIFSV</sequence>
<reference evidence="1 2" key="1">
    <citation type="submission" date="2014-04" db="EMBL/GenBank/DDBJ databases">
        <authorList>
            <consortium name="DOE Joint Genome Institute"/>
            <person name="Kuo A."/>
            <person name="Kohler A."/>
            <person name="Costa M.D."/>
            <person name="Nagy L.G."/>
            <person name="Floudas D."/>
            <person name="Copeland A."/>
            <person name="Barry K.W."/>
            <person name="Cichocki N."/>
            <person name="Veneault-Fourrey C."/>
            <person name="LaButti K."/>
            <person name="Lindquist E.A."/>
            <person name="Lipzen A."/>
            <person name="Lundell T."/>
            <person name="Morin E."/>
            <person name="Murat C."/>
            <person name="Sun H."/>
            <person name="Tunlid A."/>
            <person name="Henrissat B."/>
            <person name="Grigoriev I.V."/>
            <person name="Hibbett D.S."/>
            <person name="Martin F."/>
            <person name="Nordberg H.P."/>
            <person name="Cantor M.N."/>
            <person name="Hua S.X."/>
        </authorList>
    </citation>
    <scope>NUCLEOTIDE SEQUENCE [LARGE SCALE GENOMIC DNA]</scope>
    <source>
        <strain evidence="1 2">Marx 270</strain>
    </source>
</reference>
<dbReference type="EMBL" id="KN831944">
    <property type="protein sequence ID" value="KIO14813.1"/>
    <property type="molecule type" value="Genomic_DNA"/>
</dbReference>
<dbReference type="InParanoid" id="A0A0C3K088"/>